<organism evidence="3">
    <name type="scientific">Desulfobacca acetoxidans</name>
    <dbReference type="NCBI Taxonomy" id="60893"/>
    <lineage>
        <taxon>Bacteria</taxon>
        <taxon>Pseudomonadati</taxon>
        <taxon>Thermodesulfobacteriota</taxon>
        <taxon>Desulfobaccia</taxon>
        <taxon>Desulfobaccales</taxon>
        <taxon>Desulfobaccaceae</taxon>
        <taxon>Desulfobacca</taxon>
    </lineage>
</organism>
<reference evidence="3" key="1">
    <citation type="journal article" date="2020" name="mSystems">
        <title>Genome- and Community-Level Interaction Insights into Carbon Utilization and Element Cycling Functions of Hydrothermarchaeota in Hydrothermal Sediment.</title>
        <authorList>
            <person name="Zhou Z."/>
            <person name="Liu Y."/>
            <person name="Xu W."/>
            <person name="Pan J."/>
            <person name="Luo Z.H."/>
            <person name="Li M."/>
        </authorList>
    </citation>
    <scope>NUCLEOTIDE SEQUENCE [LARGE SCALE GENOMIC DNA]</scope>
    <source>
        <strain evidence="3">SpSt-897</strain>
    </source>
</reference>
<feature type="region of interest" description="N-terminal hotdog fold" evidence="1">
    <location>
        <begin position="91"/>
        <end position="229"/>
    </location>
</feature>
<dbReference type="InterPro" id="IPR049900">
    <property type="entry name" value="PKS_mFAS_DH"/>
</dbReference>
<proteinExistence type="predicted"/>
<gene>
    <name evidence="3" type="ORF">ENW96_03340</name>
</gene>
<dbReference type="PROSITE" id="PS52019">
    <property type="entry name" value="PKS_MFAS_DH"/>
    <property type="match status" value="1"/>
</dbReference>
<comment type="caution">
    <text evidence="1">Lacks conserved residue(s) required for the propagation of feature annotation.</text>
</comment>
<dbReference type="InterPro" id="IPR042104">
    <property type="entry name" value="PKS_dehydratase_sf"/>
</dbReference>
<evidence type="ECO:0000313" key="3">
    <source>
        <dbReference type="EMBL" id="HGF33411.1"/>
    </source>
</evidence>
<dbReference type="Pfam" id="PF14765">
    <property type="entry name" value="PS-DH"/>
    <property type="match status" value="1"/>
</dbReference>
<accession>A0A7C3ZAU7</accession>
<evidence type="ECO:0000256" key="1">
    <source>
        <dbReference type="PROSITE-ProRule" id="PRU01363"/>
    </source>
</evidence>
<sequence>MLPPIEGVGMADDPEVKELLKLKGLEKAYVHAAEFAQLFVRELFLGNSRDVWVMPVRLLPQVKTTLLDPTEPEAAVGAISLGGVTAAPGDLPMLETVQRLDLKTGELEAERVFTAATDLWLNDHRPFKFLKYPPVSGIMAVETFFEAARLLHPHLHIVGARQVAYRDLLDCPLDQRRVARIHCRSLASNPGELLCQVTISSPLISPSGRELERWTTNFAGQVILGCKPRSLPALPGFPVKPEEIETRPMSPEEVAEYYETRTSMQGRYRVMESLEGTGPGCIRGAMLYREVRDFPGEGPNHYQFSPYLLESFLHLANFYVVMRDEEEERRLIPAAIGELLFTRHCREGERLVLEARLVNENPESHTWMARALDAAGATVMQVTGLQLRWFVE</sequence>
<name>A0A7C3ZAU7_9BACT</name>
<protein>
    <recommendedName>
        <fullName evidence="2">PKS/mFAS DH domain-containing protein</fullName>
    </recommendedName>
</protein>
<evidence type="ECO:0000259" key="2">
    <source>
        <dbReference type="PROSITE" id="PS52019"/>
    </source>
</evidence>
<feature type="region of interest" description="C-terminal hotdog fold" evidence="1">
    <location>
        <begin position="246"/>
        <end position="392"/>
    </location>
</feature>
<dbReference type="EMBL" id="DTMF01000086">
    <property type="protein sequence ID" value="HGF33411.1"/>
    <property type="molecule type" value="Genomic_DNA"/>
</dbReference>
<dbReference type="Gene3D" id="3.10.129.110">
    <property type="entry name" value="Polyketide synthase dehydratase"/>
    <property type="match status" value="1"/>
</dbReference>
<dbReference type="InterPro" id="IPR049551">
    <property type="entry name" value="PKS_DH_C"/>
</dbReference>
<comment type="caution">
    <text evidence="3">The sequence shown here is derived from an EMBL/GenBank/DDBJ whole genome shotgun (WGS) entry which is preliminary data.</text>
</comment>
<dbReference type="AlphaFoldDB" id="A0A7C3ZAU7"/>
<feature type="domain" description="PKS/mFAS DH" evidence="2">
    <location>
        <begin position="91"/>
        <end position="392"/>
    </location>
</feature>